<sequence>MFRDLLGAFTGLFTERRSRLEVSALLLTMAMLPVSELLVTRMFSQLVLHGAERLEAERTALVLAGAGFFAAFALSRAIHHVVRLNRVRVFRRGFESSQAERPRHQEAWRWASAFELSTASVALIQVVAFCLLFVWLDPLFGVLNIGIGTAVLALVAVIYRRQLARQLAYLDEARDTATGVGERVGRRLRDAELGAVLASLAMALALAVVLLRAVSGALAGADAIVLFIGLRMMYSQVGHLSASAMRFARVEARLTAGGRGGAAEPDGNGEGDEDEPDDEAARAEVDLPPATPTPHRNRLLRQMLLAGQDGDLAQVDAYAARLRATARPRQEELDDQEVAEAFGHLASPAEHAGALPALWWPRPFPGTAENWLTPLLVRRLTGHPVGYQKPTAATPRPHLVVSGSVLAHVQRSSVVVGAGTAGHGDRPGPDGRYLGVRGPLSAEALRRAGGPDVTAYGDPLVLAARLLPLARPEPQGRLALLRHVSQSRLRLSLPDDVDELSTRVSRPDDVVGLLTRLTAYDGVVTSDPGVLALCLALGLPCATVALEPREDLAFVLRDLALGLGLDEPVVHPVGPDLQQAGLTGLLETRTVAEDVLDAVQQRLEEAVALVGQGASADLTV</sequence>
<feature type="compositionally biased region" description="Acidic residues" evidence="1">
    <location>
        <begin position="267"/>
        <end position="278"/>
    </location>
</feature>
<keyword evidence="2" id="KW-0472">Membrane</keyword>
<feature type="transmembrane region" description="Helical" evidence="2">
    <location>
        <begin position="20"/>
        <end position="39"/>
    </location>
</feature>
<keyword evidence="2" id="KW-0812">Transmembrane</keyword>
<evidence type="ECO:0000313" key="3">
    <source>
        <dbReference type="EMBL" id="ROR90545.1"/>
    </source>
</evidence>
<evidence type="ECO:0000313" key="4">
    <source>
        <dbReference type="Proteomes" id="UP000281738"/>
    </source>
</evidence>
<dbReference type="EMBL" id="RKHO01000001">
    <property type="protein sequence ID" value="ROR90545.1"/>
    <property type="molecule type" value="Genomic_DNA"/>
</dbReference>
<evidence type="ECO:0000256" key="2">
    <source>
        <dbReference type="SAM" id="Phobius"/>
    </source>
</evidence>
<comment type="caution">
    <text evidence="3">The sequence shown here is derived from an EMBL/GenBank/DDBJ whole genome shotgun (WGS) entry which is preliminary data.</text>
</comment>
<feature type="transmembrane region" description="Helical" evidence="2">
    <location>
        <begin position="113"/>
        <end position="136"/>
    </location>
</feature>
<proteinExistence type="predicted"/>
<organism evidence="3 4">
    <name type="scientific">Nocardioides aurantiacus</name>
    <dbReference type="NCBI Taxonomy" id="86796"/>
    <lineage>
        <taxon>Bacteria</taxon>
        <taxon>Bacillati</taxon>
        <taxon>Actinomycetota</taxon>
        <taxon>Actinomycetes</taxon>
        <taxon>Propionibacteriales</taxon>
        <taxon>Nocardioidaceae</taxon>
        <taxon>Nocardioides</taxon>
    </lineage>
</organism>
<reference evidence="3 4" key="1">
    <citation type="submission" date="2018-11" db="EMBL/GenBank/DDBJ databases">
        <title>Sequencing the genomes of 1000 actinobacteria strains.</title>
        <authorList>
            <person name="Klenk H.-P."/>
        </authorList>
    </citation>
    <scope>NUCLEOTIDE SEQUENCE [LARGE SCALE GENOMIC DNA]</scope>
    <source>
        <strain evidence="3 4">DSM 12652</strain>
    </source>
</reference>
<keyword evidence="2" id="KW-1133">Transmembrane helix</keyword>
<accession>A0A3N2CSR6</accession>
<name>A0A3N2CSR6_9ACTN</name>
<dbReference type="RefSeq" id="WP_123389680.1">
    <property type="nucleotide sequence ID" value="NZ_RKHO01000001.1"/>
</dbReference>
<dbReference type="AlphaFoldDB" id="A0A3N2CSR6"/>
<feature type="region of interest" description="Disordered" evidence="1">
    <location>
        <begin position="257"/>
        <end position="295"/>
    </location>
</feature>
<keyword evidence="4" id="KW-1185">Reference proteome</keyword>
<feature type="transmembrane region" description="Helical" evidence="2">
    <location>
        <begin position="193"/>
        <end position="211"/>
    </location>
</feature>
<gene>
    <name evidence="3" type="ORF">EDD33_1386</name>
</gene>
<feature type="transmembrane region" description="Helical" evidence="2">
    <location>
        <begin position="59"/>
        <end position="78"/>
    </location>
</feature>
<evidence type="ECO:0000256" key="1">
    <source>
        <dbReference type="SAM" id="MobiDB-lite"/>
    </source>
</evidence>
<dbReference type="Proteomes" id="UP000281738">
    <property type="component" value="Unassembled WGS sequence"/>
</dbReference>
<protein>
    <submittedName>
        <fullName evidence="3">Uncharacterized protein</fullName>
    </submittedName>
</protein>
<feature type="transmembrane region" description="Helical" evidence="2">
    <location>
        <begin position="142"/>
        <end position="159"/>
    </location>
</feature>
<dbReference type="OrthoDB" id="3803145at2"/>